<dbReference type="EC" id="2.1.1.174" evidence="4"/>
<proteinExistence type="predicted"/>
<feature type="domain" description="Methyltransferase small" evidence="3">
    <location>
        <begin position="28"/>
        <end position="183"/>
    </location>
</feature>
<dbReference type="GO" id="GO:0052916">
    <property type="term" value="F:23S rRNA (guanine(1835)-N(2))-methyltransferase activity"/>
    <property type="evidence" value="ECO:0007669"/>
    <property type="project" value="UniProtKB-EC"/>
</dbReference>
<dbReference type="CDD" id="cd02440">
    <property type="entry name" value="AdoMet_MTases"/>
    <property type="match status" value="1"/>
</dbReference>
<evidence type="ECO:0000256" key="2">
    <source>
        <dbReference type="ARBA" id="ARBA00022679"/>
    </source>
</evidence>
<dbReference type="EC" id="2.1.1.172" evidence="4"/>
<comment type="caution">
    <text evidence="4">The sequence shown here is derived from an EMBL/GenBank/DDBJ whole genome shotgun (WGS) entry which is preliminary data.</text>
</comment>
<accession>A0ABW5UZ52</accession>
<dbReference type="SUPFAM" id="SSF53335">
    <property type="entry name" value="S-adenosyl-L-methionine-dependent methyltransferases"/>
    <property type="match status" value="1"/>
</dbReference>
<gene>
    <name evidence="4" type="ORF">ACFSW7_10480</name>
</gene>
<evidence type="ECO:0000256" key="1">
    <source>
        <dbReference type="ARBA" id="ARBA00022603"/>
    </source>
</evidence>
<dbReference type="PANTHER" id="PTHR47816">
    <property type="entry name" value="RIBOSOMAL RNA SMALL SUBUNIT METHYLTRANSFERASE C"/>
    <property type="match status" value="1"/>
</dbReference>
<organism evidence="4 5">
    <name type="scientific">Gulosibacter faecalis</name>
    <dbReference type="NCBI Taxonomy" id="272240"/>
    <lineage>
        <taxon>Bacteria</taxon>
        <taxon>Bacillati</taxon>
        <taxon>Actinomycetota</taxon>
        <taxon>Actinomycetes</taxon>
        <taxon>Micrococcales</taxon>
        <taxon>Microbacteriaceae</taxon>
        <taxon>Gulosibacter</taxon>
    </lineage>
</organism>
<dbReference type="Gene3D" id="3.40.50.150">
    <property type="entry name" value="Vaccinia Virus protein VP39"/>
    <property type="match status" value="1"/>
</dbReference>
<dbReference type="Proteomes" id="UP001597492">
    <property type="component" value="Unassembled WGS sequence"/>
</dbReference>
<dbReference type="EMBL" id="JBHUNE010000007">
    <property type="protein sequence ID" value="MFD2758801.1"/>
    <property type="molecule type" value="Genomic_DNA"/>
</dbReference>
<keyword evidence="2 4" id="KW-0808">Transferase</keyword>
<dbReference type="InterPro" id="IPR007848">
    <property type="entry name" value="Small_mtfrase_dom"/>
</dbReference>
<dbReference type="GO" id="GO:0052914">
    <property type="term" value="F:16S rRNA (guanine(1207)-N(2))-methyltransferase activity"/>
    <property type="evidence" value="ECO:0007669"/>
    <property type="project" value="UniProtKB-EC"/>
</dbReference>
<keyword evidence="5" id="KW-1185">Reference proteome</keyword>
<protein>
    <submittedName>
        <fullName evidence="4">Class I SAM-dependent methyltransferase</fullName>
        <ecNumber evidence="4">2.1.1.172</ecNumber>
        <ecNumber evidence="4">2.1.1.174</ecNumber>
    </submittedName>
</protein>
<evidence type="ECO:0000313" key="5">
    <source>
        <dbReference type="Proteomes" id="UP001597492"/>
    </source>
</evidence>
<dbReference type="InterPro" id="IPR046977">
    <property type="entry name" value="RsmC/RlmG"/>
</dbReference>
<dbReference type="Pfam" id="PF05175">
    <property type="entry name" value="MTS"/>
    <property type="match status" value="1"/>
</dbReference>
<dbReference type="PANTHER" id="PTHR47816:SF4">
    <property type="entry name" value="RIBOSOMAL RNA SMALL SUBUNIT METHYLTRANSFERASE C"/>
    <property type="match status" value="1"/>
</dbReference>
<dbReference type="InterPro" id="IPR029063">
    <property type="entry name" value="SAM-dependent_MTases_sf"/>
</dbReference>
<sequence>MSEHYFAEQPTANAEQRDIEVTLRGHAVTVATANAVFSADRLDKATRILLDEVPEPPATGAALDIGCGWGPISLSLGLAAPDLDVWALDVNERALELTATNARRLGLERVRAVRAADVPTDLEFDVIWSNPPIRIGKAALDALMFEWLPRLAPGGQAWLVVGKNLGADSLQRRLADGLGDGYTVSRPTTQGGFRILLVERDA</sequence>
<dbReference type="RefSeq" id="WP_019619068.1">
    <property type="nucleotide sequence ID" value="NZ_JBHUNE010000007.1"/>
</dbReference>
<name>A0ABW5UZ52_9MICO</name>
<evidence type="ECO:0000259" key="3">
    <source>
        <dbReference type="Pfam" id="PF05175"/>
    </source>
</evidence>
<evidence type="ECO:0000313" key="4">
    <source>
        <dbReference type="EMBL" id="MFD2758801.1"/>
    </source>
</evidence>
<keyword evidence="1 4" id="KW-0489">Methyltransferase</keyword>
<reference evidence="5" key="1">
    <citation type="journal article" date="2019" name="Int. J. Syst. Evol. Microbiol.">
        <title>The Global Catalogue of Microorganisms (GCM) 10K type strain sequencing project: providing services to taxonomists for standard genome sequencing and annotation.</title>
        <authorList>
            <consortium name="The Broad Institute Genomics Platform"/>
            <consortium name="The Broad Institute Genome Sequencing Center for Infectious Disease"/>
            <person name="Wu L."/>
            <person name="Ma J."/>
        </authorList>
    </citation>
    <scope>NUCLEOTIDE SEQUENCE [LARGE SCALE GENOMIC DNA]</scope>
    <source>
        <strain evidence="5">TISTR 1514</strain>
    </source>
</reference>